<keyword evidence="2" id="KW-1185">Reference proteome</keyword>
<reference evidence="1 2" key="1">
    <citation type="submission" date="2018-06" db="EMBL/GenBank/DDBJ databases">
        <title>Genomic Encyclopedia of Archaeal and Bacterial Type Strains, Phase II (KMG-II): from individual species to whole genera.</title>
        <authorList>
            <person name="Goeker M."/>
        </authorList>
    </citation>
    <scope>NUCLEOTIDE SEQUENCE [LARGE SCALE GENOMIC DNA]</scope>
    <source>
        <strain evidence="1 2">DSM 15361</strain>
    </source>
</reference>
<dbReference type="AlphaFoldDB" id="A0A2W7HWL8"/>
<proteinExistence type="predicted"/>
<sequence>MTLAVMQPYLFPYIGYFQLIKAVDVFVFYDDVNFIKQGWINRNQILVNHEANLFTVPLKKASSFKQINQVEINVTLYPQWKKKFLRKIEQSYTKAPYFKEVFPLISNVFSAPLSNISNLAIHSIIEVSNYLELNKKFMISSETFSETKEQERTQKLISINHHLKATTYINALGGKELYSKEEFRREGIKLHFLKPNLNAYEQFGSEFVKGLSMIDILMFNSKEDIIKMLTNFSLI</sequence>
<dbReference type="Pfam" id="PF08889">
    <property type="entry name" value="WbqC"/>
    <property type="match status" value="1"/>
</dbReference>
<accession>A0A2W7HWL8</accession>
<evidence type="ECO:0000313" key="1">
    <source>
        <dbReference type="EMBL" id="PZW39056.1"/>
    </source>
</evidence>
<name>A0A2W7HWL8_9FLAO</name>
<dbReference type="EMBL" id="QKYV01000006">
    <property type="protein sequence ID" value="PZW39056.1"/>
    <property type="molecule type" value="Genomic_DNA"/>
</dbReference>
<dbReference type="Proteomes" id="UP000249542">
    <property type="component" value="Unassembled WGS sequence"/>
</dbReference>
<dbReference type="InterPro" id="IPR014985">
    <property type="entry name" value="WbqC"/>
</dbReference>
<organism evidence="1 2">
    <name type="scientific">Mesonia algae</name>
    <dbReference type="NCBI Taxonomy" id="213248"/>
    <lineage>
        <taxon>Bacteria</taxon>
        <taxon>Pseudomonadati</taxon>
        <taxon>Bacteroidota</taxon>
        <taxon>Flavobacteriia</taxon>
        <taxon>Flavobacteriales</taxon>
        <taxon>Flavobacteriaceae</taxon>
        <taxon>Mesonia</taxon>
    </lineage>
</organism>
<protein>
    <submittedName>
        <fullName evidence="1">WbqC-like protein</fullName>
    </submittedName>
</protein>
<dbReference type="RefSeq" id="WP_111541485.1">
    <property type="nucleotide sequence ID" value="NZ_QKYV01000006.1"/>
</dbReference>
<comment type="caution">
    <text evidence="1">The sequence shown here is derived from an EMBL/GenBank/DDBJ whole genome shotgun (WGS) entry which is preliminary data.</text>
</comment>
<evidence type="ECO:0000313" key="2">
    <source>
        <dbReference type="Proteomes" id="UP000249542"/>
    </source>
</evidence>
<gene>
    <name evidence="1" type="ORF">LX95_02196</name>
</gene>